<dbReference type="PANTHER" id="PTHR10071">
    <property type="entry name" value="TRANSCRIPTION FACTOR GATA FAMILY MEMBER"/>
    <property type="match status" value="1"/>
</dbReference>
<reference evidence="7" key="2">
    <citation type="submission" date="2021-01" db="EMBL/GenBank/DDBJ databases">
        <authorList>
            <person name="Schikora-Tamarit M.A."/>
        </authorList>
    </citation>
    <scope>NUCLEOTIDE SEQUENCE</scope>
    <source>
        <strain evidence="7">NCAIM Y.01608</strain>
    </source>
</reference>
<gene>
    <name evidence="7" type="ORF">OGATHE_006019</name>
</gene>
<dbReference type="GO" id="GO:0000978">
    <property type="term" value="F:RNA polymerase II cis-regulatory region sequence-specific DNA binding"/>
    <property type="evidence" value="ECO:0007669"/>
    <property type="project" value="TreeGrafter"/>
</dbReference>
<dbReference type="PANTHER" id="PTHR10071:SF281">
    <property type="entry name" value="BOX A-BINDING FACTOR-RELATED"/>
    <property type="match status" value="1"/>
</dbReference>
<dbReference type="AlphaFoldDB" id="A0A1B7SJJ1"/>
<feature type="compositionally biased region" description="Polar residues" evidence="6">
    <location>
        <begin position="47"/>
        <end position="58"/>
    </location>
</feature>
<keyword evidence="2" id="KW-0479">Metal-binding</keyword>
<feature type="region of interest" description="Disordered" evidence="6">
    <location>
        <begin position="39"/>
        <end position="144"/>
    </location>
</feature>
<dbReference type="GO" id="GO:0045944">
    <property type="term" value="P:positive regulation of transcription by RNA polymerase II"/>
    <property type="evidence" value="ECO:0007669"/>
    <property type="project" value="TreeGrafter"/>
</dbReference>
<evidence type="ECO:0000256" key="5">
    <source>
        <dbReference type="ARBA" id="ARBA00023242"/>
    </source>
</evidence>
<feature type="region of interest" description="Disordered" evidence="6">
    <location>
        <begin position="513"/>
        <end position="533"/>
    </location>
</feature>
<feature type="compositionally biased region" description="Polar residues" evidence="6">
    <location>
        <begin position="216"/>
        <end position="235"/>
    </location>
</feature>
<dbReference type="CDD" id="cd00202">
    <property type="entry name" value="ZnF_GATA"/>
    <property type="match status" value="1"/>
</dbReference>
<comment type="caution">
    <text evidence="7">The sequence shown here is derived from an EMBL/GenBank/DDBJ whole genome shotgun (WGS) entry which is preliminary data.</text>
</comment>
<dbReference type="EMBL" id="JAEUBD010001540">
    <property type="protein sequence ID" value="KAH3659136.1"/>
    <property type="molecule type" value="Genomic_DNA"/>
</dbReference>
<feature type="region of interest" description="Disordered" evidence="6">
    <location>
        <begin position="206"/>
        <end position="265"/>
    </location>
</feature>
<reference evidence="7" key="1">
    <citation type="journal article" date="2021" name="Open Biol.">
        <title>Shared evolutionary footprints suggest mitochondrial oxidative damage underlies multiple complex I losses in fungi.</title>
        <authorList>
            <person name="Schikora-Tamarit M.A."/>
            <person name="Marcet-Houben M."/>
            <person name="Nosek J."/>
            <person name="Gabaldon T."/>
        </authorList>
    </citation>
    <scope>NUCLEOTIDE SEQUENCE</scope>
    <source>
        <strain evidence="7">NCAIM Y.01608</strain>
    </source>
</reference>
<dbReference type="RefSeq" id="XP_018211587.1">
    <property type="nucleotide sequence ID" value="XM_018354290.1"/>
</dbReference>
<dbReference type="GO" id="GO:0000122">
    <property type="term" value="P:negative regulation of transcription by RNA polymerase II"/>
    <property type="evidence" value="ECO:0007669"/>
    <property type="project" value="TreeGrafter"/>
</dbReference>
<organism evidence="7 8">
    <name type="scientific">Ogataea polymorpha</name>
    <dbReference type="NCBI Taxonomy" id="460523"/>
    <lineage>
        <taxon>Eukaryota</taxon>
        <taxon>Fungi</taxon>
        <taxon>Dikarya</taxon>
        <taxon>Ascomycota</taxon>
        <taxon>Saccharomycotina</taxon>
        <taxon>Pichiomycetes</taxon>
        <taxon>Pichiales</taxon>
        <taxon>Pichiaceae</taxon>
        <taxon>Ogataea</taxon>
    </lineage>
</organism>
<evidence type="ECO:0000256" key="4">
    <source>
        <dbReference type="ARBA" id="ARBA00022833"/>
    </source>
</evidence>
<feature type="compositionally biased region" description="Polar residues" evidence="6">
    <location>
        <begin position="454"/>
        <end position="479"/>
    </location>
</feature>
<feature type="region of interest" description="Disordered" evidence="6">
    <location>
        <begin position="447"/>
        <end position="479"/>
    </location>
</feature>
<dbReference type="Pfam" id="PF00320">
    <property type="entry name" value="GATA"/>
    <property type="match status" value="1"/>
</dbReference>
<dbReference type="SUPFAM" id="SSF57716">
    <property type="entry name" value="Glucocorticoid receptor-like (DNA-binding domain)"/>
    <property type="match status" value="1"/>
</dbReference>
<evidence type="ECO:0000313" key="8">
    <source>
        <dbReference type="Proteomes" id="UP000788993"/>
    </source>
</evidence>
<dbReference type="Gene3D" id="3.30.50.10">
    <property type="entry name" value="Erythroid Transcription Factor GATA-1, subunit A"/>
    <property type="match status" value="1"/>
</dbReference>
<sequence length="609" mass="67419">MESNSIWDIYMSAKNILPLYPRIENRNLREENIKIQQRLNAKPGDKIQSQINGTALTPSSNSHVSSSPIAMKNDRSYSGKQELTKNALGEEFSSDSNMSCSNLITPPSDLQTSVQPATSSPATNSNFVTPISMSESPKGVQNKKTRELNDMLQLNLDDLLDLRNDRTLFCDHDPELFKKYSGTLSNSLNQFKSSPSVSSQNMTVFSQKPEGFGRNSFDSKSQSSNAEWDNSTSLASKPKDISVMKQATSSRQTHSDRFSVTPPSKPLSKCFNCGTTKTPLWRRDSQGNTLCNACGLFQKLHGTMRPLSLKTDIIKKRNSKRQSFSQIQQGSIFNKQFGISPSTTTTQQKVAFQGSPQTLTNSEMFGALQANTPQASIHPSLIANQNVILSQNHVDSSSYIQRPNMDSSYDTQNIPYFGSQPGHIYHSAGNKHTVPSVNNSRSRNVPILPKPSNRFPQSLSNPNTPLATTPIASHSPTSFSPTNSGSLLYSVNHSQPQDIPRFKRLKSRSCLSAMSDASSPPTAPMLSNFSSRQGSMPNNLYQDMQAKRGIVSQESFTDDTSVRLNSVVDGDMNFGRSKYYKHASYDPSIVDTKDESCTFKDLDWLKFDV</sequence>
<dbReference type="SMART" id="SM00401">
    <property type="entry name" value="ZnF_GATA"/>
    <property type="match status" value="1"/>
</dbReference>
<keyword evidence="4" id="KW-0862">Zinc</keyword>
<dbReference type="InterPro" id="IPR000679">
    <property type="entry name" value="Znf_GATA"/>
</dbReference>
<dbReference type="InterPro" id="IPR039355">
    <property type="entry name" value="Transcription_factor_GATA"/>
</dbReference>
<accession>A0A1B7SJJ1</accession>
<dbReference type="PROSITE" id="PS00344">
    <property type="entry name" value="GATA_ZN_FINGER_1"/>
    <property type="match status" value="1"/>
</dbReference>
<evidence type="ECO:0000256" key="1">
    <source>
        <dbReference type="ARBA" id="ARBA00004123"/>
    </source>
</evidence>
<evidence type="ECO:0000256" key="2">
    <source>
        <dbReference type="ARBA" id="ARBA00022723"/>
    </source>
</evidence>
<evidence type="ECO:0000313" key="7">
    <source>
        <dbReference type="EMBL" id="KAH3659136.1"/>
    </source>
</evidence>
<keyword evidence="5" id="KW-0539">Nucleus</keyword>
<feature type="compositionally biased region" description="Polar residues" evidence="6">
    <location>
        <begin position="94"/>
        <end position="135"/>
    </location>
</feature>
<comment type="subcellular location">
    <subcellularLocation>
        <location evidence="1">Nucleus</location>
    </subcellularLocation>
</comment>
<evidence type="ECO:0000256" key="6">
    <source>
        <dbReference type="SAM" id="MobiDB-lite"/>
    </source>
</evidence>
<dbReference type="GO" id="GO:0008270">
    <property type="term" value="F:zinc ion binding"/>
    <property type="evidence" value="ECO:0007669"/>
    <property type="project" value="UniProtKB-KW"/>
</dbReference>
<dbReference type="InterPro" id="IPR013088">
    <property type="entry name" value="Znf_NHR/GATA"/>
</dbReference>
<dbReference type="PROSITE" id="PS50114">
    <property type="entry name" value="GATA_ZN_FINGER_2"/>
    <property type="match status" value="1"/>
</dbReference>
<keyword evidence="3" id="KW-0863">Zinc-finger</keyword>
<proteinExistence type="predicted"/>
<dbReference type="GO" id="GO:0005634">
    <property type="term" value="C:nucleus"/>
    <property type="evidence" value="ECO:0007669"/>
    <property type="project" value="UniProtKB-SubCell"/>
</dbReference>
<dbReference type="OrthoDB" id="515401at2759"/>
<keyword evidence="8" id="KW-1185">Reference proteome</keyword>
<dbReference type="Proteomes" id="UP000788993">
    <property type="component" value="Unassembled WGS sequence"/>
</dbReference>
<protein>
    <submittedName>
        <fullName evidence="7">Uncharacterized protein</fullName>
    </submittedName>
</protein>
<dbReference type="GO" id="GO:0000981">
    <property type="term" value="F:DNA-binding transcription factor activity, RNA polymerase II-specific"/>
    <property type="evidence" value="ECO:0007669"/>
    <property type="project" value="TreeGrafter"/>
</dbReference>
<name>A0A1B7SJJ1_9ASCO</name>
<dbReference type="FunFam" id="3.30.50.10:FF:000007">
    <property type="entry name" value="Nitrogen regulatory AreA, N-terminal"/>
    <property type="match status" value="1"/>
</dbReference>
<dbReference type="PRINTS" id="PR00619">
    <property type="entry name" value="GATAZNFINGER"/>
</dbReference>
<evidence type="ECO:0000256" key="3">
    <source>
        <dbReference type="ARBA" id="ARBA00022771"/>
    </source>
</evidence>